<dbReference type="GO" id="GO:0005811">
    <property type="term" value="C:lipid droplet"/>
    <property type="evidence" value="ECO:0007669"/>
    <property type="project" value="InterPro"/>
</dbReference>
<organism evidence="9 10">
    <name type="scientific">Streptomyces minutiscleroticus</name>
    <dbReference type="NCBI Taxonomy" id="68238"/>
    <lineage>
        <taxon>Bacteria</taxon>
        <taxon>Bacillati</taxon>
        <taxon>Actinomycetota</taxon>
        <taxon>Actinomycetes</taxon>
        <taxon>Kitasatosporales</taxon>
        <taxon>Streptomycetaceae</taxon>
        <taxon>Streptomyces</taxon>
    </lineage>
</organism>
<keyword evidence="5" id="KW-0413">Isomerase</keyword>
<proteinExistence type="inferred from homology"/>
<dbReference type="Pfam" id="PF13243">
    <property type="entry name" value="SQHop_cyclase_C"/>
    <property type="match status" value="1"/>
</dbReference>
<dbReference type="GO" id="GO:0016104">
    <property type="term" value="P:triterpenoid biosynthetic process"/>
    <property type="evidence" value="ECO:0007669"/>
    <property type="project" value="InterPro"/>
</dbReference>
<dbReference type="RefSeq" id="WP_190194557.1">
    <property type="nucleotide sequence ID" value="NZ_BMVU01000069.1"/>
</dbReference>
<evidence type="ECO:0000313" key="10">
    <source>
        <dbReference type="Proteomes" id="UP000619244"/>
    </source>
</evidence>
<evidence type="ECO:0000259" key="8">
    <source>
        <dbReference type="Pfam" id="PF13249"/>
    </source>
</evidence>
<dbReference type="InterPro" id="IPR018333">
    <property type="entry name" value="Squalene_cyclase"/>
</dbReference>
<dbReference type="SUPFAM" id="SSF48239">
    <property type="entry name" value="Terpenoid cyclases/Protein prenyltransferases"/>
    <property type="match status" value="2"/>
</dbReference>
<evidence type="ECO:0000256" key="2">
    <source>
        <dbReference type="ARBA" id="ARBA00009755"/>
    </source>
</evidence>
<keyword evidence="4" id="KW-0677">Repeat</keyword>
<dbReference type="PANTHER" id="PTHR11764">
    <property type="entry name" value="TERPENE CYCLASE/MUTASE FAMILY MEMBER"/>
    <property type="match status" value="1"/>
</dbReference>
<evidence type="ECO:0000256" key="4">
    <source>
        <dbReference type="ARBA" id="ARBA00022737"/>
    </source>
</evidence>
<evidence type="ECO:0000259" key="7">
    <source>
        <dbReference type="Pfam" id="PF13243"/>
    </source>
</evidence>
<evidence type="ECO:0000256" key="1">
    <source>
        <dbReference type="ARBA" id="ARBA00004999"/>
    </source>
</evidence>
<sequence length="684" mass="75109">MSAETSIRPGPGPFASGGDAAASAVSGPGRPTAAPLGEAAGPEGEDAGAAVRCTGRAVAHLLSLQTPEGWWKGDFETNVTMETEDLLLREFLCIRTAEQTRATAAWIRAKQRADGAWATHTDGPGDLSTTIEGYIALRLDGDPPDAPHMAAASRWAREHGGVARSRVFTRIWLALFGWWRWEDLPELPPEMIFLPRWMPLNLYSFSCWARQAVVPLTIVCAHRPVVPAPFAIDELHVDPARPNPPCGKAPLTSWEGVFRRLDRVLHRSRRIVPRALRRAAIRTAVGWIIERQEADGCFNGIQPPLVYSIIALRLCGYPLDHPVLSSALRAADDFTVRTRDGKRWVEACQSPVWDTSLAMIALTDAGLAPDDPALVRAADWLLTKEVRTHGDWSVRRPRLAPGGWAFGFHNRNYPDTDDTAEAALALLRVRHPQPEQVASAVHRAVTWNLGMQSKGGPWGAYDADNTSRWPARLPFCDFGEVTDPPSADVTAHVVEMLAATGRAGHPAVHRAVDWLLRHQENDGSWYGRWGVNHLYGTGAVLPALVDAGVPVGHPAVRRGVWWLTAQANPDGGWGERWESYTDPSWRGRGPSTASQTAWALLGLLAAGEHDSDAVRRGVRWLTRTQRADGTWDEPEYTGTGFPGDLPLNYHLYRLLFPLCALGRYLRANGHQDGTKPALSTHRIA</sequence>
<comment type="similarity">
    <text evidence="2">Belongs to the terpene cyclase/mutase family.</text>
</comment>
<dbReference type="CDD" id="cd02892">
    <property type="entry name" value="SQCY_1"/>
    <property type="match status" value="1"/>
</dbReference>
<protein>
    <submittedName>
        <fullName evidence="9">Squalene-hopene cyclase</fullName>
    </submittedName>
</protein>
<comment type="caution">
    <text evidence="9">The sequence shown here is derived from an EMBL/GenBank/DDBJ whole genome shotgun (WGS) entry which is preliminary data.</text>
</comment>
<evidence type="ECO:0000313" key="9">
    <source>
        <dbReference type="EMBL" id="GGY08991.1"/>
    </source>
</evidence>
<dbReference type="InterPro" id="IPR008930">
    <property type="entry name" value="Terpenoid_cyclase/PrenylTrfase"/>
</dbReference>
<accession>A0A918P081</accession>
<gene>
    <name evidence="9" type="ORF">GCM10010358_72430</name>
</gene>
<dbReference type="AlphaFoldDB" id="A0A918P081"/>
<feature type="domain" description="Squalene cyclase C-terminal" evidence="7">
    <location>
        <begin position="350"/>
        <end position="665"/>
    </location>
</feature>
<dbReference type="Proteomes" id="UP000619244">
    <property type="component" value="Unassembled WGS sequence"/>
</dbReference>
<name>A0A918P081_9ACTN</name>
<dbReference type="NCBIfam" id="TIGR01787">
    <property type="entry name" value="squalene_cyclas"/>
    <property type="match status" value="1"/>
</dbReference>
<dbReference type="Gene3D" id="1.50.10.20">
    <property type="match status" value="2"/>
</dbReference>
<dbReference type="SFLD" id="SFLDG01016">
    <property type="entry name" value="Prenyltransferase_Like_2"/>
    <property type="match status" value="1"/>
</dbReference>
<evidence type="ECO:0000256" key="6">
    <source>
        <dbReference type="SAM" id="MobiDB-lite"/>
    </source>
</evidence>
<evidence type="ECO:0000256" key="3">
    <source>
        <dbReference type="ARBA" id="ARBA00022723"/>
    </source>
</evidence>
<dbReference type="PANTHER" id="PTHR11764:SF20">
    <property type="entry name" value="LANOSTEROL SYNTHASE"/>
    <property type="match status" value="1"/>
</dbReference>
<keyword evidence="10" id="KW-1185">Reference proteome</keyword>
<feature type="region of interest" description="Disordered" evidence="6">
    <location>
        <begin position="1"/>
        <end position="47"/>
    </location>
</feature>
<dbReference type="InterPro" id="IPR032696">
    <property type="entry name" value="SQ_cyclase_C"/>
</dbReference>
<dbReference type="InterPro" id="IPR032697">
    <property type="entry name" value="SQ_cyclase_N"/>
</dbReference>
<dbReference type="NCBIfam" id="TIGR01507">
    <property type="entry name" value="hopene_cyclase"/>
    <property type="match status" value="1"/>
</dbReference>
<comment type="pathway">
    <text evidence="1">Secondary metabolite biosynthesis; hopanoid biosynthesis.</text>
</comment>
<dbReference type="InterPro" id="IPR006400">
    <property type="entry name" value="Hopene-cyclase"/>
</dbReference>
<dbReference type="GO" id="GO:0046872">
    <property type="term" value="F:metal ion binding"/>
    <property type="evidence" value="ECO:0007669"/>
    <property type="project" value="UniProtKB-KW"/>
</dbReference>
<feature type="domain" description="Squalene cyclase N-terminal" evidence="8">
    <location>
        <begin position="56"/>
        <end position="339"/>
    </location>
</feature>
<reference evidence="9" key="1">
    <citation type="journal article" date="2014" name="Int. J. Syst. Evol. Microbiol.">
        <title>Complete genome sequence of Corynebacterium casei LMG S-19264T (=DSM 44701T), isolated from a smear-ripened cheese.</title>
        <authorList>
            <consortium name="US DOE Joint Genome Institute (JGI-PGF)"/>
            <person name="Walter F."/>
            <person name="Albersmeier A."/>
            <person name="Kalinowski J."/>
            <person name="Ruckert C."/>
        </authorList>
    </citation>
    <scope>NUCLEOTIDE SEQUENCE</scope>
    <source>
        <strain evidence="9">JCM 4790</strain>
    </source>
</reference>
<reference evidence="9" key="2">
    <citation type="submission" date="2020-09" db="EMBL/GenBank/DDBJ databases">
        <authorList>
            <person name="Sun Q."/>
            <person name="Ohkuma M."/>
        </authorList>
    </citation>
    <scope>NUCLEOTIDE SEQUENCE</scope>
    <source>
        <strain evidence="9">JCM 4790</strain>
    </source>
</reference>
<keyword evidence="3" id="KW-0479">Metal-binding</keyword>
<dbReference type="EMBL" id="BMVU01000069">
    <property type="protein sequence ID" value="GGY08991.1"/>
    <property type="molecule type" value="Genomic_DNA"/>
</dbReference>
<dbReference type="Pfam" id="PF13249">
    <property type="entry name" value="SQHop_cyclase_N"/>
    <property type="match status" value="1"/>
</dbReference>
<evidence type="ECO:0000256" key="5">
    <source>
        <dbReference type="ARBA" id="ARBA00023235"/>
    </source>
</evidence>
<dbReference type="GO" id="GO:0016866">
    <property type="term" value="F:intramolecular transferase activity"/>
    <property type="evidence" value="ECO:0007669"/>
    <property type="project" value="InterPro"/>
</dbReference>
<feature type="compositionally biased region" description="Low complexity" evidence="6">
    <location>
        <begin position="13"/>
        <end position="47"/>
    </location>
</feature>